<protein>
    <submittedName>
        <fullName evidence="3">Uncharacterized protein</fullName>
    </submittedName>
</protein>
<evidence type="ECO:0000256" key="2">
    <source>
        <dbReference type="SAM" id="Phobius"/>
    </source>
</evidence>
<evidence type="ECO:0000313" key="3">
    <source>
        <dbReference type="EMBL" id="MFH4984941.1"/>
    </source>
</evidence>
<keyword evidence="2" id="KW-1133">Transmembrane helix</keyword>
<name>A0ABD6F3B7_9BILA</name>
<feature type="non-terminal residue" evidence="3">
    <location>
        <position position="1"/>
    </location>
</feature>
<keyword evidence="2" id="KW-0812">Transmembrane</keyword>
<evidence type="ECO:0000256" key="1">
    <source>
        <dbReference type="SAM" id="MobiDB-lite"/>
    </source>
</evidence>
<feature type="transmembrane region" description="Helical" evidence="2">
    <location>
        <begin position="48"/>
        <end position="65"/>
    </location>
</feature>
<proteinExistence type="predicted"/>
<feature type="region of interest" description="Disordered" evidence="1">
    <location>
        <begin position="1"/>
        <end position="35"/>
    </location>
</feature>
<comment type="caution">
    <text evidence="3">The sequence shown here is derived from an EMBL/GenBank/DDBJ whole genome shotgun (WGS) entry which is preliminary data.</text>
</comment>
<gene>
    <name evidence="3" type="ORF">AB6A40_011650</name>
</gene>
<accession>A0ABD6F3B7</accession>
<organism evidence="3 4">
    <name type="scientific">Gnathostoma spinigerum</name>
    <dbReference type="NCBI Taxonomy" id="75299"/>
    <lineage>
        <taxon>Eukaryota</taxon>
        <taxon>Metazoa</taxon>
        <taxon>Ecdysozoa</taxon>
        <taxon>Nematoda</taxon>
        <taxon>Chromadorea</taxon>
        <taxon>Rhabditida</taxon>
        <taxon>Spirurina</taxon>
        <taxon>Gnathostomatomorpha</taxon>
        <taxon>Gnathostomatoidea</taxon>
        <taxon>Gnathostomatidae</taxon>
        <taxon>Gnathostoma</taxon>
    </lineage>
</organism>
<feature type="compositionally biased region" description="Polar residues" evidence="1">
    <location>
        <begin position="10"/>
        <end position="35"/>
    </location>
</feature>
<dbReference type="AlphaFoldDB" id="A0ABD6F3B7"/>
<dbReference type="Proteomes" id="UP001608902">
    <property type="component" value="Unassembled WGS sequence"/>
</dbReference>
<keyword evidence="2" id="KW-0472">Membrane</keyword>
<sequence>FRSDPIKSGGVNSTDSAYPSAPNFQTPVVTSQNPQRLANANDPNVDKIVEVILIMLLPVIFVAFCRL</sequence>
<dbReference type="EMBL" id="JBGFUD010024051">
    <property type="protein sequence ID" value="MFH4984941.1"/>
    <property type="molecule type" value="Genomic_DNA"/>
</dbReference>
<evidence type="ECO:0000313" key="4">
    <source>
        <dbReference type="Proteomes" id="UP001608902"/>
    </source>
</evidence>
<reference evidence="3 4" key="1">
    <citation type="submission" date="2024-08" db="EMBL/GenBank/DDBJ databases">
        <title>Gnathostoma spinigerum genome.</title>
        <authorList>
            <person name="Gonzalez-Bertolin B."/>
            <person name="Monzon S."/>
            <person name="Zaballos A."/>
            <person name="Jimenez P."/>
            <person name="Dekumyoy P."/>
            <person name="Varona S."/>
            <person name="Cuesta I."/>
            <person name="Sumanam S."/>
            <person name="Adisakwattana P."/>
            <person name="Gasser R.B."/>
            <person name="Hernandez-Gonzalez A."/>
            <person name="Young N.D."/>
            <person name="Perteguer M.J."/>
        </authorList>
    </citation>
    <scope>NUCLEOTIDE SEQUENCE [LARGE SCALE GENOMIC DNA]</scope>
    <source>
        <strain evidence="3">AL3</strain>
        <tissue evidence="3">Liver</tissue>
    </source>
</reference>
<keyword evidence="4" id="KW-1185">Reference proteome</keyword>